<keyword evidence="1" id="KW-0175">Coiled coil</keyword>
<proteinExistence type="predicted"/>
<gene>
    <name evidence="3" type="ORF">NCTC1935_05064</name>
</gene>
<sequence>MYELNRVRLYNIGPTRARYDDVLLDLSGGGPPIATTTLVPAPGQLYRRPTPATLLILENGGGKSVFIRILLSTVLPKRQSRKGRESLRAYVVSKASPSHVALEWVHVRTGQTLLIGQVLTPGADGRLERLFYSFAPNDTTGLTDLPFAAGRRRLPLTDFHDALKRLDAADKSLRMEFGTAFEKWESHLRGLGLEPDLFAVQQAMNADEGDAAEAFKTSTGRQFVEWLISKALDVENYTDLGKAFGRYAKNIGQREQLLLERDFSTTTAAAARTLASCHTEQRDAATAAHNAATVLAQLAGAVRESVQRSNRMLDDHREDLETAKRLTADRKRIRDDADLLLKEVKRRTLVLRCAQARSDAATAGDQLAAERAELAAWALVPKVLSAARAHEKYQLTIDLLDAAEQAAGEARLRRDQAGARLASALHTAAQRCQAQADDLAGKSEQANEQATEADRRAADDDRQATSNTIRAELLAEQVEAVDARVAHARDNGLVEVGETIGDAQARLRAAADNAKAAAVQGREDLDRLVLEVRRLDEAARQLIEPEISARQAVQTAAQAVHDIETAARTLTTDPLLRELAELDVAEDIPGGDPALWLESNAAVLRSLADATHATAVDRLDALAADNRADQRLIDALTVEDDALLPPREDIERLLKLLTDHDVTAIAGWRALEQLVNPLRHAEMIQAHPALVDGIVVPDRTSLDTARQVLTEARPLPAAAVLVATTDAFAQESVEPAVGFVVEPTPALHDPQSAADLQEQAETRIENRRPTIEQLTDRRAAASRLGSRLESWLDAHPAGETARRRSAADAATHAAAQAKSAISAARDEHKNAADTADQRAIVVREVEEAADDANRIAESVAQLSADVTAAGKHRADIARLESEAEGHRTSAEEAQNLAQRLRTKATEHAVQAESLRRDSASYTERLTTIVYGNQPLSADAGDSASADLATLEIAYQEASDGYRAVEVGEDLRRRVDDAQKEASALDTDLLGEPAETVARAKTLAATPEAGSPASIEAQKRRLARAVSTLEAEHSRLKVRVGELQAQTAAASQRNQLPWTTLDADWTPSDHEHGVLLTQQATDELNDAEALHEAASESEKAADRKLRKAEAATRGMKIVHQGLATATRKLELPRECAPFAGTVEEAQHAANTAIQAHAAAADRLHEANRSVDEAVLEFRHAANQHRFGKLKAPVHKQLTEIDTAALIARADQWATQLTGRAASLTNDLELSDQHRRVLIDQLLHHVSEALALLDKAERLSRLPDGAGVWGGRKILKIGFAKPEPQVLAVRVAETLDENARAHPNLHGHELVLRSMGAAVPRDFKVEILKPDSAGRAEYASISEMATVFSGGQELTGAILLYCTLAALRSSTRTPARHSRLGGMLILDNPIGKANADYLLNLQMNMAAALGVQLIYTTPSMEDRVLATFPLCIRLRNDADQRTGTRHLHVTARLTSDSTMDEAPVTGQISAARLLRKPHQLHIATEPQAVIQNRVDAETDGIR</sequence>
<evidence type="ECO:0000256" key="1">
    <source>
        <dbReference type="SAM" id="Coils"/>
    </source>
</evidence>
<dbReference type="EMBL" id="CAACYE010000005">
    <property type="protein sequence ID" value="VFA87187.1"/>
    <property type="molecule type" value="Genomic_DNA"/>
</dbReference>
<feature type="compositionally biased region" description="Basic and acidic residues" evidence="2">
    <location>
        <begin position="452"/>
        <end position="463"/>
    </location>
</feature>
<feature type="region of interest" description="Disordered" evidence="2">
    <location>
        <begin position="746"/>
        <end position="768"/>
    </location>
</feature>
<protein>
    <submittedName>
        <fullName evidence="3">ATPase involved in DNA repair</fullName>
    </submittedName>
</protein>
<feature type="region of interest" description="Disordered" evidence="2">
    <location>
        <begin position="797"/>
        <end position="835"/>
    </location>
</feature>
<dbReference type="RefSeq" id="WP_137354065.1">
    <property type="nucleotide sequence ID" value="NZ_CAACYE020000001.1"/>
</dbReference>
<feature type="coiled-coil region" evidence="1">
    <location>
        <begin position="306"/>
        <end position="343"/>
    </location>
</feature>
<feature type="coiled-coil region" evidence="1">
    <location>
        <begin position="1018"/>
        <end position="1045"/>
    </location>
</feature>
<reference evidence="3" key="1">
    <citation type="submission" date="2019-02" db="EMBL/GenBank/DDBJ databases">
        <authorList>
            <consortium name="Pathogen Informatics"/>
        </authorList>
    </citation>
    <scope>NUCLEOTIDE SEQUENCE</scope>
    <source>
        <strain evidence="3">3012STDY6733949</strain>
    </source>
</reference>
<evidence type="ECO:0000256" key="2">
    <source>
        <dbReference type="SAM" id="MobiDB-lite"/>
    </source>
</evidence>
<evidence type="ECO:0000313" key="3">
    <source>
        <dbReference type="EMBL" id="VFA87187.1"/>
    </source>
</evidence>
<name>A0A449H7V4_NOCFR</name>
<feature type="coiled-coil region" evidence="1">
    <location>
        <begin position="876"/>
        <end position="910"/>
    </location>
</feature>
<accession>A0A449H7V4</accession>
<feature type="compositionally biased region" description="Low complexity" evidence="2">
    <location>
        <begin position="807"/>
        <end position="823"/>
    </location>
</feature>
<organism evidence="3">
    <name type="scientific">Nocardia farcinica</name>
    <dbReference type="NCBI Taxonomy" id="37329"/>
    <lineage>
        <taxon>Bacteria</taxon>
        <taxon>Bacillati</taxon>
        <taxon>Actinomycetota</taxon>
        <taxon>Actinomycetes</taxon>
        <taxon>Mycobacteriales</taxon>
        <taxon>Nocardiaceae</taxon>
        <taxon>Nocardia</taxon>
    </lineage>
</organism>
<feature type="region of interest" description="Disordered" evidence="2">
    <location>
        <begin position="435"/>
        <end position="464"/>
    </location>
</feature>